<accession>A0AAP0G8M2</accession>
<evidence type="ECO:0000313" key="2">
    <source>
        <dbReference type="EMBL" id="KAK8944665.1"/>
    </source>
</evidence>
<feature type="compositionally biased region" description="Acidic residues" evidence="1">
    <location>
        <begin position="291"/>
        <end position="304"/>
    </location>
</feature>
<evidence type="ECO:0000256" key="1">
    <source>
        <dbReference type="SAM" id="MobiDB-lite"/>
    </source>
</evidence>
<feature type="region of interest" description="Disordered" evidence="1">
    <location>
        <begin position="1"/>
        <end position="79"/>
    </location>
</feature>
<feature type="region of interest" description="Disordered" evidence="1">
    <location>
        <begin position="290"/>
        <end position="309"/>
    </location>
</feature>
<protein>
    <recommendedName>
        <fullName evidence="4">Chalcone-flavanone isomerase family protein</fullName>
    </recommendedName>
</protein>
<dbReference type="Proteomes" id="UP001418222">
    <property type="component" value="Unassembled WGS sequence"/>
</dbReference>
<organism evidence="2 3">
    <name type="scientific">Platanthera zijinensis</name>
    <dbReference type="NCBI Taxonomy" id="2320716"/>
    <lineage>
        <taxon>Eukaryota</taxon>
        <taxon>Viridiplantae</taxon>
        <taxon>Streptophyta</taxon>
        <taxon>Embryophyta</taxon>
        <taxon>Tracheophyta</taxon>
        <taxon>Spermatophyta</taxon>
        <taxon>Magnoliopsida</taxon>
        <taxon>Liliopsida</taxon>
        <taxon>Asparagales</taxon>
        <taxon>Orchidaceae</taxon>
        <taxon>Orchidoideae</taxon>
        <taxon>Orchideae</taxon>
        <taxon>Orchidinae</taxon>
        <taxon>Platanthera</taxon>
    </lineage>
</organism>
<dbReference type="EMBL" id="JBBWWQ010000006">
    <property type="protein sequence ID" value="KAK8944665.1"/>
    <property type="molecule type" value="Genomic_DNA"/>
</dbReference>
<name>A0AAP0G8M2_9ASPA</name>
<feature type="region of interest" description="Disordered" evidence="1">
    <location>
        <begin position="225"/>
        <end position="255"/>
    </location>
</feature>
<proteinExistence type="predicted"/>
<sequence>METPSSTRRITRSQSGSVSQKAKQEEAPSSRSRNKGNHDRAVLQDITNDSPINGVATEKTPLSSAIKHTALPKRTPGSGEALLRGQVKILLEKVEEEAELVNKLSNRLSAPVFPCLGILPISPGLLAAPTPANTPQIFTICQVKNGGKEEASVDLPMVAESVEHEESVGFQESAINRALLFDLFDSPNKPEVSDLSSNASSSVIINQGTVVCSSCDENWSIQANASAYTDDEEDDSEEFEEEEEGDGEKQEEKGGDYLDELCEGMKKITVEDKVLKLPEFTGKHTRFIYNSDDEIEGEEEEEEIGASRKALSPSVMLLKGLPVPEGKHLRFHEEEEEEE</sequence>
<keyword evidence="3" id="KW-1185">Reference proteome</keyword>
<evidence type="ECO:0000313" key="3">
    <source>
        <dbReference type="Proteomes" id="UP001418222"/>
    </source>
</evidence>
<feature type="compositionally biased region" description="Acidic residues" evidence="1">
    <location>
        <begin position="229"/>
        <end position="246"/>
    </location>
</feature>
<comment type="caution">
    <text evidence="2">The sequence shown here is derived from an EMBL/GenBank/DDBJ whole genome shotgun (WGS) entry which is preliminary data.</text>
</comment>
<reference evidence="2 3" key="1">
    <citation type="journal article" date="2022" name="Nat. Plants">
        <title>Genomes of leafy and leafless Platanthera orchids illuminate the evolution of mycoheterotrophy.</title>
        <authorList>
            <person name="Li M.H."/>
            <person name="Liu K.W."/>
            <person name="Li Z."/>
            <person name="Lu H.C."/>
            <person name="Ye Q.L."/>
            <person name="Zhang D."/>
            <person name="Wang J.Y."/>
            <person name="Li Y.F."/>
            <person name="Zhong Z.M."/>
            <person name="Liu X."/>
            <person name="Yu X."/>
            <person name="Liu D.K."/>
            <person name="Tu X.D."/>
            <person name="Liu B."/>
            <person name="Hao Y."/>
            <person name="Liao X.Y."/>
            <person name="Jiang Y.T."/>
            <person name="Sun W.H."/>
            <person name="Chen J."/>
            <person name="Chen Y.Q."/>
            <person name="Ai Y."/>
            <person name="Zhai J.W."/>
            <person name="Wu S.S."/>
            <person name="Zhou Z."/>
            <person name="Hsiao Y.Y."/>
            <person name="Wu W.L."/>
            <person name="Chen Y.Y."/>
            <person name="Lin Y.F."/>
            <person name="Hsu J.L."/>
            <person name="Li C.Y."/>
            <person name="Wang Z.W."/>
            <person name="Zhao X."/>
            <person name="Zhong W.Y."/>
            <person name="Ma X.K."/>
            <person name="Ma L."/>
            <person name="Huang J."/>
            <person name="Chen G.Z."/>
            <person name="Huang M.Z."/>
            <person name="Huang L."/>
            <person name="Peng D.H."/>
            <person name="Luo Y.B."/>
            <person name="Zou S.Q."/>
            <person name="Chen S.P."/>
            <person name="Lan S."/>
            <person name="Tsai W.C."/>
            <person name="Van de Peer Y."/>
            <person name="Liu Z.J."/>
        </authorList>
    </citation>
    <scope>NUCLEOTIDE SEQUENCE [LARGE SCALE GENOMIC DNA]</scope>
    <source>
        <strain evidence="2">Lor287</strain>
    </source>
</reference>
<gene>
    <name evidence="2" type="ORF">KSP39_PZI008606</name>
</gene>
<feature type="compositionally biased region" description="Polar residues" evidence="1">
    <location>
        <begin position="1"/>
        <end position="21"/>
    </location>
</feature>
<dbReference type="AlphaFoldDB" id="A0AAP0G8M2"/>
<dbReference type="PANTHER" id="PTHR47512:SF3">
    <property type="entry name" value="CHALCONE-FLAVONONE ISOMERASE FAMILY PROTEIN"/>
    <property type="match status" value="1"/>
</dbReference>
<evidence type="ECO:0008006" key="4">
    <source>
        <dbReference type="Google" id="ProtNLM"/>
    </source>
</evidence>
<dbReference type="PANTHER" id="PTHR47512">
    <property type="entry name" value="EXPRESSED PROTEIN"/>
    <property type="match status" value="1"/>
</dbReference>